<dbReference type="InterPro" id="IPR008928">
    <property type="entry name" value="6-hairpin_glycosidase_sf"/>
</dbReference>
<dbReference type="SMART" id="SM01149">
    <property type="entry name" value="DUF1237"/>
    <property type="match status" value="1"/>
</dbReference>
<dbReference type="Proteomes" id="UP000091956">
    <property type="component" value="Unassembled WGS sequence"/>
</dbReference>
<dbReference type="GO" id="GO:0005975">
    <property type="term" value="P:carbohydrate metabolic process"/>
    <property type="evidence" value="ECO:0007669"/>
    <property type="project" value="InterPro"/>
</dbReference>
<evidence type="ECO:0000313" key="3">
    <source>
        <dbReference type="Proteomes" id="UP000091956"/>
    </source>
</evidence>
<proteinExistence type="predicted"/>
<gene>
    <name evidence="2" type="ORF">VE01_03169</name>
</gene>
<dbReference type="PANTHER" id="PTHR31047">
    <property type="entry name" value="MEIOTICALLY UP-REGULATED GENE 157 PROTEIN"/>
    <property type="match status" value="1"/>
</dbReference>
<dbReference type="RefSeq" id="XP_018132139.1">
    <property type="nucleotide sequence ID" value="XM_018272667.2"/>
</dbReference>
<dbReference type="OrthoDB" id="7771656at2759"/>
<dbReference type="InterPro" id="IPR012341">
    <property type="entry name" value="6hp_glycosidase-like_sf"/>
</dbReference>
<reference evidence="2 3" key="1">
    <citation type="submission" date="2016-03" db="EMBL/GenBank/DDBJ databases">
        <title>Comparative genomics of Pseudogymnoascus destructans, the fungus causing white-nose syndrome of bats.</title>
        <authorList>
            <person name="Palmer J.M."/>
            <person name="Drees K.P."/>
            <person name="Foster J.T."/>
            <person name="Lindner D.L."/>
        </authorList>
    </citation>
    <scope>NUCLEOTIDE SEQUENCE [LARGE SCALE GENOMIC DNA]</scope>
    <source>
        <strain evidence="2 3">UAMH 10579</strain>
    </source>
</reference>
<accession>A0A1B8GRE3</accession>
<dbReference type="Pfam" id="PF06824">
    <property type="entry name" value="Glyco_hydro_125"/>
    <property type="match status" value="1"/>
</dbReference>
<organism evidence="2 3">
    <name type="scientific">Pseudogymnoascus verrucosus</name>
    <dbReference type="NCBI Taxonomy" id="342668"/>
    <lineage>
        <taxon>Eukaryota</taxon>
        <taxon>Fungi</taxon>
        <taxon>Dikarya</taxon>
        <taxon>Ascomycota</taxon>
        <taxon>Pezizomycotina</taxon>
        <taxon>Leotiomycetes</taxon>
        <taxon>Thelebolales</taxon>
        <taxon>Thelebolaceae</taxon>
        <taxon>Pseudogymnoascus</taxon>
    </lineage>
</organism>
<dbReference type="InterPro" id="IPR008313">
    <property type="entry name" value="GH125"/>
</dbReference>
<dbReference type="GO" id="GO:0003824">
    <property type="term" value="F:catalytic activity"/>
    <property type="evidence" value="ECO:0007669"/>
    <property type="project" value="UniProtKB-ARBA"/>
</dbReference>
<dbReference type="PANTHER" id="PTHR31047:SF1">
    <property type="entry name" value="DUF1237 DOMAIN-CONTAINING PROTEIN"/>
    <property type="match status" value="1"/>
</dbReference>
<dbReference type="AlphaFoldDB" id="A0A1B8GRE3"/>
<keyword evidence="3" id="KW-1185">Reference proteome</keyword>
<dbReference type="Gene3D" id="1.50.10.10">
    <property type="match status" value="1"/>
</dbReference>
<dbReference type="STRING" id="342668.A0A1B8GRE3"/>
<keyword evidence="1" id="KW-0732">Signal</keyword>
<evidence type="ECO:0000256" key="1">
    <source>
        <dbReference type="SAM" id="SignalP"/>
    </source>
</evidence>
<protein>
    <submittedName>
        <fullName evidence="2">Uncharacterized protein</fullName>
    </submittedName>
</protein>
<sequence length="513" mass="57140">MWNKLAVAGFMVATATASISDSCPDYLDYAKEYHAPYSAGKYNLSSQRPALSCRTFGSQDVEDTIDRMNKTMRDPDLFQLFQNAFPNTLDTAIKWHGTAEGSDEELTFVITGDINAMWLRDSANQMQSYLPLLKPATSSNSIASLYRGVINLQARYLLTSPYCNSFQPPVESGIPPAENGASTDDRVFPTYTNQTVFECKYELDSLAAFLEVSSNYYKATKDINFFKKYKWVDAINAVLDVATTMMEPTYNQNGSVNTSPYTFTRQTNRATETFANDGLGNPSAPNTGLIRSGFRPSDDATIYQFLIPSNMMFASYLASTAEIMGALPGHKSLGNRMAQMAVSLRESIDKHGIVNDPVHGRIYAFEVDGYGSRNIMDDSNVPSLLSAPFIGYVDRKNKVYQNTRKVILSTANPYFMKGPVFNSIGGPHVGPGFGWPMASIIRILTSDDDAEIKEALRELLSTTDGLGLMHEGINSFDSSKWTRQWFSWVNGLFGQMILDLEERKPYILKTNFQ</sequence>
<dbReference type="PIRSF" id="PIRSF028846">
    <property type="entry name" value="UCP028846"/>
    <property type="match status" value="1"/>
</dbReference>
<dbReference type="EMBL" id="KV460217">
    <property type="protein sequence ID" value="OBT98406.1"/>
    <property type="molecule type" value="Genomic_DNA"/>
</dbReference>
<name>A0A1B8GRE3_9PEZI</name>
<feature type="chain" id="PRO_5008608900" evidence="1">
    <location>
        <begin position="18"/>
        <end position="513"/>
    </location>
</feature>
<dbReference type="GeneID" id="28836555"/>
<dbReference type="SUPFAM" id="SSF48208">
    <property type="entry name" value="Six-hairpin glycosidases"/>
    <property type="match status" value="1"/>
</dbReference>
<feature type="signal peptide" evidence="1">
    <location>
        <begin position="1"/>
        <end position="17"/>
    </location>
</feature>
<reference evidence="3" key="2">
    <citation type="journal article" date="2018" name="Nat. Commun.">
        <title>Extreme sensitivity to ultraviolet light in the fungal pathogen causing white-nose syndrome of bats.</title>
        <authorList>
            <person name="Palmer J.M."/>
            <person name="Drees K.P."/>
            <person name="Foster J.T."/>
            <person name="Lindner D.L."/>
        </authorList>
    </citation>
    <scope>NUCLEOTIDE SEQUENCE [LARGE SCALE GENOMIC DNA]</scope>
    <source>
        <strain evidence="3">UAMH 10579</strain>
    </source>
</reference>
<evidence type="ECO:0000313" key="2">
    <source>
        <dbReference type="EMBL" id="OBT98406.1"/>
    </source>
</evidence>